<evidence type="ECO:0000256" key="3">
    <source>
        <dbReference type="SAM" id="MobiDB-lite"/>
    </source>
</evidence>
<organism evidence="6 7">
    <name type="scientific">Caenorhabditis bovis</name>
    <dbReference type="NCBI Taxonomy" id="2654633"/>
    <lineage>
        <taxon>Eukaryota</taxon>
        <taxon>Metazoa</taxon>
        <taxon>Ecdysozoa</taxon>
        <taxon>Nematoda</taxon>
        <taxon>Chromadorea</taxon>
        <taxon>Rhabditida</taxon>
        <taxon>Rhabditina</taxon>
        <taxon>Rhabditomorpha</taxon>
        <taxon>Rhabditoidea</taxon>
        <taxon>Rhabditidae</taxon>
        <taxon>Peloderinae</taxon>
        <taxon>Caenorhabditis</taxon>
    </lineage>
</organism>
<evidence type="ECO:0000256" key="2">
    <source>
        <dbReference type="ARBA" id="ARBA00022942"/>
    </source>
</evidence>
<evidence type="ECO:0000259" key="5">
    <source>
        <dbReference type="Pfam" id="PF02252"/>
    </source>
</evidence>
<comment type="similarity">
    <text evidence="1">Belongs to the PA28 family.</text>
</comment>
<keyword evidence="2" id="KW-0647">Proteasome</keyword>
<dbReference type="GO" id="GO:2000045">
    <property type="term" value="P:regulation of G1/S transition of mitotic cell cycle"/>
    <property type="evidence" value="ECO:0007669"/>
    <property type="project" value="TreeGrafter"/>
</dbReference>
<accession>A0A8S1EX91</accession>
<evidence type="ECO:0000313" key="7">
    <source>
        <dbReference type="Proteomes" id="UP000494206"/>
    </source>
</evidence>
<evidence type="ECO:0000313" key="6">
    <source>
        <dbReference type="EMBL" id="CAB3402627.1"/>
    </source>
</evidence>
<keyword evidence="7" id="KW-1185">Reference proteome</keyword>
<dbReference type="Pfam" id="PF02251">
    <property type="entry name" value="PA28_N"/>
    <property type="match status" value="1"/>
</dbReference>
<name>A0A8S1EX91_9PELO</name>
<feature type="domain" description="Proteasome activator PA28 N-terminal" evidence="4">
    <location>
        <begin position="12"/>
        <end position="68"/>
    </location>
</feature>
<feature type="region of interest" description="Disordered" evidence="3">
    <location>
        <begin position="67"/>
        <end position="92"/>
    </location>
</feature>
<dbReference type="Proteomes" id="UP000494206">
    <property type="component" value="Unassembled WGS sequence"/>
</dbReference>
<dbReference type="Gene3D" id="1.20.120.180">
    <property type="entry name" value="Proteasome activator pa28, C-terminal domain"/>
    <property type="match status" value="1"/>
</dbReference>
<dbReference type="Gene3D" id="1.20.5.120">
    <property type="entry name" value="Proteasome activator pa28, N-terminal domain"/>
    <property type="match status" value="1"/>
</dbReference>
<proteinExistence type="inferred from homology"/>
<dbReference type="InterPro" id="IPR003186">
    <property type="entry name" value="PA28_C"/>
</dbReference>
<feature type="domain" description="Proteasome activator PA28 C-terminal" evidence="5">
    <location>
        <begin position="102"/>
        <end position="244"/>
    </location>
</feature>
<dbReference type="PANTHER" id="PTHR10660:SF2">
    <property type="entry name" value="LD45860P"/>
    <property type="match status" value="1"/>
</dbReference>
<reference evidence="6 7" key="1">
    <citation type="submission" date="2020-04" db="EMBL/GenBank/DDBJ databases">
        <authorList>
            <person name="Laetsch R D."/>
            <person name="Stevens L."/>
            <person name="Kumar S."/>
            <person name="Blaxter L. M."/>
        </authorList>
    </citation>
    <scope>NUCLEOTIDE SEQUENCE [LARGE SCALE GENOMIC DNA]</scope>
</reference>
<dbReference type="InterPro" id="IPR036996">
    <property type="entry name" value="PA28_N_sf"/>
</dbReference>
<dbReference type="OrthoDB" id="6591885at2759"/>
<protein>
    <recommendedName>
        <fullName evidence="8">Proteasome activator complex subunit 3</fullName>
    </recommendedName>
</protein>
<dbReference type="GO" id="GO:0005654">
    <property type="term" value="C:nucleoplasm"/>
    <property type="evidence" value="ECO:0007669"/>
    <property type="project" value="TreeGrafter"/>
</dbReference>
<dbReference type="InterPro" id="IPR036252">
    <property type="entry name" value="Proteasome_activ_sf"/>
</dbReference>
<dbReference type="PANTHER" id="PTHR10660">
    <property type="entry name" value="PROTEASOME REGULATOR PA28"/>
    <property type="match status" value="1"/>
</dbReference>
<dbReference type="GO" id="GO:0005737">
    <property type="term" value="C:cytoplasm"/>
    <property type="evidence" value="ECO:0007669"/>
    <property type="project" value="TreeGrafter"/>
</dbReference>
<evidence type="ECO:0000256" key="1">
    <source>
        <dbReference type="ARBA" id="ARBA00005883"/>
    </source>
</evidence>
<evidence type="ECO:0000259" key="4">
    <source>
        <dbReference type="Pfam" id="PF02251"/>
    </source>
</evidence>
<dbReference type="GO" id="GO:0061136">
    <property type="term" value="P:regulation of proteasomal protein catabolic process"/>
    <property type="evidence" value="ECO:0007669"/>
    <property type="project" value="TreeGrafter"/>
</dbReference>
<dbReference type="FunFam" id="1.20.120.180:FF:000001">
    <property type="entry name" value="Proteasome activator complex subunit 3"/>
    <property type="match status" value="1"/>
</dbReference>
<dbReference type="InterPro" id="IPR036997">
    <property type="entry name" value="PA28_C_sf"/>
</dbReference>
<evidence type="ECO:0008006" key="8">
    <source>
        <dbReference type="Google" id="ProtNLM"/>
    </source>
</evidence>
<dbReference type="InterPro" id="IPR009077">
    <property type="entry name" value="Proteasome_activ_PA28"/>
</dbReference>
<dbReference type="InterPro" id="IPR003185">
    <property type="entry name" value="Proteasome_activ_PA28_N"/>
</dbReference>
<dbReference type="AlphaFoldDB" id="A0A8S1EX91"/>
<dbReference type="GO" id="GO:0061133">
    <property type="term" value="F:endopeptidase activator activity"/>
    <property type="evidence" value="ECO:0007669"/>
    <property type="project" value="TreeGrafter"/>
</dbReference>
<gene>
    <name evidence="6" type="ORF">CBOVIS_LOCUS5221</name>
</gene>
<sequence>MSRKSTVKEHPEMAEYKKQLFAEAERLVKEEFPKKVIEFNELLKTDRLSYDRVQKILPDMSLNIPVPPNGKVKVDSGEPNAKKRKNDDGNGAPVFTFVNGTVPCNDELAKLMDEVRPKLRDAVEMTNTVKMWITLLIPRIEDGNNFGVGIQEEALAEVRNVESESASFLDQMSRYFTSRAKLITKIAKYPHVDDYRRAILDMDEKQFINIRLVVLEMRNHFSTLHDMIVKNYEKIKTPRNSNSEHLY</sequence>
<dbReference type="EMBL" id="CADEPM010000003">
    <property type="protein sequence ID" value="CAB3402627.1"/>
    <property type="molecule type" value="Genomic_DNA"/>
</dbReference>
<dbReference type="SUPFAM" id="SSF47216">
    <property type="entry name" value="Proteasome activator"/>
    <property type="match status" value="1"/>
</dbReference>
<dbReference type="Pfam" id="PF02252">
    <property type="entry name" value="PA28_C"/>
    <property type="match status" value="1"/>
</dbReference>
<comment type="caution">
    <text evidence="6">The sequence shown here is derived from an EMBL/GenBank/DDBJ whole genome shotgun (WGS) entry which is preliminary data.</text>
</comment>
<dbReference type="GO" id="GO:0008537">
    <property type="term" value="C:proteasome activator complex"/>
    <property type="evidence" value="ECO:0007669"/>
    <property type="project" value="InterPro"/>
</dbReference>